<evidence type="ECO:0000313" key="2">
    <source>
        <dbReference type="EMBL" id="KIY61514.1"/>
    </source>
</evidence>
<dbReference type="InterPro" id="IPR029071">
    <property type="entry name" value="Ubiquitin-like_domsf"/>
</dbReference>
<dbReference type="Gene3D" id="3.10.20.90">
    <property type="entry name" value="Phosphatidylinositol 3-kinase Catalytic Subunit, Chain A, domain 1"/>
    <property type="match status" value="1"/>
</dbReference>
<keyword evidence="3" id="KW-1185">Reference proteome</keyword>
<dbReference type="InterPro" id="IPR019956">
    <property type="entry name" value="Ubiquitin_dom"/>
</dbReference>
<accession>A0A0D7AUI9</accession>
<dbReference type="AlphaFoldDB" id="A0A0D7AUI9"/>
<organism evidence="2 3">
    <name type="scientific">Cylindrobasidium torrendii FP15055 ss-10</name>
    <dbReference type="NCBI Taxonomy" id="1314674"/>
    <lineage>
        <taxon>Eukaryota</taxon>
        <taxon>Fungi</taxon>
        <taxon>Dikarya</taxon>
        <taxon>Basidiomycota</taxon>
        <taxon>Agaricomycotina</taxon>
        <taxon>Agaricomycetes</taxon>
        <taxon>Agaricomycetidae</taxon>
        <taxon>Agaricales</taxon>
        <taxon>Marasmiineae</taxon>
        <taxon>Physalacriaceae</taxon>
        <taxon>Cylindrobasidium</taxon>
    </lineage>
</organism>
<dbReference type="OrthoDB" id="3266461at2759"/>
<protein>
    <recommendedName>
        <fullName evidence="1">Ubiquitin-like domain-containing protein</fullName>
    </recommendedName>
</protein>
<dbReference type="Pfam" id="PF00240">
    <property type="entry name" value="ubiquitin"/>
    <property type="match status" value="1"/>
</dbReference>
<sequence length="203" mass="22471">MSLTSWALTYPSALFYHFDYGIKDVKDHVKKGEWDALFKAFETAEIKGMRDVEILASPVEPAAANRDQRQPLDADGFQMRGSCVFFNQATMFQTTEPGTAALKEAKSAVYSADDFGRFQPVASVAAPNTGQVAEHQRSISAGKQLEDSRKLNDYRIQKKSTLHFVLRSIIGGTLSEYNTRKKSALRLGRCGILLVALERSGVS</sequence>
<evidence type="ECO:0000313" key="3">
    <source>
        <dbReference type="Proteomes" id="UP000054007"/>
    </source>
</evidence>
<dbReference type="PRINTS" id="PR00348">
    <property type="entry name" value="UBIQUITIN"/>
</dbReference>
<dbReference type="InterPro" id="IPR000626">
    <property type="entry name" value="Ubiquitin-like_dom"/>
</dbReference>
<reference evidence="2 3" key="1">
    <citation type="journal article" date="2015" name="Fungal Genet. Biol.">
        <title>Evolution of novel wood decay mechanisms in Agaricales revealed by the genome sequences of Fistulina hepatica and Cylindrobasidium torrendii.</title>
        <authorList>
            <person name="Floudas D."/>
            <person name="Held B.W."/>
            <person name="Riley R."/>
            <person name="Nagy L.G."/>
            <person name="Koehler G."/>
            <person name="Ransdell A.S."/>
            <person name="Younus H."/>
            <person name="Chow J."/>
            <person name="Chiniquy J."/>
            <person name="Lipzen A."/>
            <person name="Tritt A."/>
            <person name="Sun H."/>
            <person name="Haridas S."/>
            <person name="LaButti K."/>
            <person name="Ohm R.A."/>
            <person name="Kues U."/>
            <person name="Blanchette R.A."/>
            <person name="Grigoriev I.V."/>
            <person name="Minto R.E."/>
            <person name="Hibbett D.S."/>
        </authorList>
    </citation>
    <scope>NUCLEOTIDE SEQUENCE [LARGE SCALE GENOMIC DNA]</scope>
    <source>
        <strain evidence="2 3">FP15055 ss-10</strain>
    </source>
</reference>
<evidence type="ECO:0000259" key="1">
    <source>
        <dbReference type="PROSITE" id="PS50053"/>
    </source>
</evidence>
<dbReference type="SUPFAM" id="SSF54236">
    <property type="entry name" value="Ubiquitin-like"/>
    <property type="match status" value="1"/>
</dbReference>
<proteinExistence type="predicted"/>
<dbReference type="EMBL" id="KN880927">
    <property type="protein sequence ID" value="KIY61514.1"/>
    <property type="molecule type" value="Genomic_DNA"/>
</dbReference>
<name>A0A0D7AUI9_9AGAR</name>
<dbReference type="PANTHER" id="PTHR10666">
    <property type="entry name" value="UBIQUITIN"/>
    <property type="match status" value="1"/>
</dbReference>
<dbReference type="PROSITE" id="PS50053">
    <property type="entry name" value="UBIQUITIN_2"/>
    <property type="match status" value="1"/>
</dbReference>
<dbReference type="InterPro" id="IPR050158">
    <property type="entry name" value="Ubiquitin_ubiquitin-like"/>
</dbReference>
<dbReference type="Proteomes" id="UP000054007">
    <property type="component" value="Unassembled WGS sequence"/>
</dbReference>
<gene>
    <name evidence="2" type="ORF">CYLTODRAFT_459808</name>
</gene>
<dbReference type="STRING" id="1314674.A0A0D7AUI9"/>
<feature type="domain" description="Ubiquitin-like" evidence="1">
    <location>
        <begin position="133"/>
        <end position="171"/>
    </location>
</feature>